<evidence type="ECO:0008006" key="3">
    <source>
        <dbReference type="Google" id="ProtNLM"/>
    </source>
</evidence>
<dbReference type="InterPro" id="IPR029058">
    <property type="entry name" value="AB_hydrolase_fold"/>
</dbReference>
<evidence type="ECO:0000313" key="1">
    <source>
        <dbReference type="EMBL" id="NOU71240.1"/>
    </source>
</evidence>
<dbReference type="InterPro" id="IPR050583">
    <property type="entry name" value="Mycobacterial_A85_antigen"/>
</dbReference>
<proteinExistence type="predicted"/>
<organism evidence="1 2">
    <name type="scientific">Paenibacillus phytorum</name>
    <dbReference type="NCBI Taxonomy" id="2654977"/>
    <lineage>
        <taxon>Bacteria</taxon>
        <taxon>Bacillati</taxon>
        <taxon>Bacillota</taxon>
        <taxon>Bacilli</taxon>
        <taxon>Bacillales</taxon>
        <taxon>Paenibacillaceae</taxon>
        <taxon>Paenibacillus</taxon>
    </lineage>
</organism>
<sequence>MRVQLYSENFQSAALNARRVYRLLLPEPRPVGRLPLLILLHGVHGSEIDWTEQGHVMQSMQDLLEEKQLGPMAILMPSDGLTAIGTGYLNWDTGRPHLYEDYLLEDLIPHVELKWNVGGTKETRAISGLSMGGYASFRLAFAHSERFASVSSLSGFFDVQELAELIGSEDYAAIFQTNERRMVEVSPLTMAIPTSNDLPKIYFDCGADDSYIHMNRQLHARLEGMGAPHTYAEHPGAHSWDYWREHIKRHLIFHSHAFQESSS</sequence>
<dbReference type="Pfam" id="PF00756">
    <property type="entry name" value="Esterase"/>
    <property type="match status" value="1"/>
</dbReference>
<gene>
    <name evidence="1" type="ORF">GC098_07350</name>
</gene>
<dbReference type="SUPFAM" id="SSF53474">
    <property type="entry name" value="alpha/beta-Hydrolases"/>
    <property type="match status" value="1"/>
</dbReference>
<dbReference type="EMBL" id="WHOA01000048">
    <property type="protein sequence ID" value="NOU71240.1"/>
    <property type="molecule type" value="Genomic_DNA"/>
</dbReference>
<name>A0ABX1XTR0_9BACL</name>
<accession>A0ABX1XTR0</accession>
<comment type="caution">
    <text evidence="1">The sequence shown here is derived from an EMBL/GenBank/DDBJ whole genome shotgun (WGS) entry which is preliminary data.</text>
</comment>
<dbReference type="PANTHER" id="PTHR48098">
    <property type="entry name" value="ENTEROCHELIN ESTERASE-RELATED"/>
    <property type="match status" value="1"/>
</dbReference>
<dbReference type="PANTHER" id="PTHR48098:SF1">
    <property type="entry name" value="DIACYLGLYCEROL ACYLTRANSFERASE_MYCOLYLTRANSFERASE AG85A"/>
    <property type="match status" value="1"/>
</dbReference>
<keyword evidence="2" id="KW-1185">Reference proteome</keyword>
<dbReference type="Proteomes" id="UP000616779">
    <property type="component" value="Unassembled WGS sequence"/>
</dbReference>
<protein>
    <recommendedName>
        <fullName evidence="3">Esterase family protein</fullName>
    </recommendedName>
</protein>
<dbReference type="Gene3D" id="3.40.50.1820">
    <property type="entry name" value="alpha/beta hydrolase"/>
    <property type="match status" value="1"/>
</dbReference>
<reference evidence="1 2" key="1">
    <citation type="submission" date="2019-10" db="EMBL/GenBank/DDBJ databases">
        <title>Description of Paenibacillus terrestris sp. nov.</title>
        <authorList>
            <person name="Carlier A."/>
            <person name="Qi S."/>
        </authorList>
    </citation>
    <scope>NUCLEOTIDE SEQUENCE [LARGE SCALE GENOMIC DNA]</scope>
    <source>
        <strain evidence="1 2">LMG 31458</strain>
    </source>
</reference>
<dbReference type="InterPro" id="IPR000801">
    <property type="entry name" value="Esterase-like"/>
</dbReference>
<dbReference type="RefSeq" id="WP_171642446.1">
    <property type="nucleotide sequence ID" value="NZ_WHOA01000048.1"/>
</dbReference>
<evidence type="ECO:0000313" key="2">
    <source>
        <dbReference type="Proteomes" id="UP000616779"/>
    </source>
</evidence>